<dbReference type="InterPro" id="IPR013178">
    <property type="entry name" value="Histone_AcTrfase_Rtt109/CBP"/>
</dbReference>
<dbReference type="EMBL" id="CAJNOK010024918">
    <property type="protein sequence ID" value="CAF1383315.1"/>
    <property type="molecule type" value="Genomic_DNA"/>
</dbReference>
<evidence type="ECO:0000256" key="2">
    <source>
        <dbReference type="ARBA" id="ARBA00013184"/>
    </source>
</evidence>
<keyword evidence="6" id="KW-0862">Zinc</keyword>
<organism evidence="14 15">
    <name type="scientific">Didymodactylos carnosus</name>
    <dbReference type="NCBI Taxonomy" id="1234261"/>
    <lineage>
        <taxon>Eukaryota</taxon>
        <taxon>Metazoa</taxon>
        <taxon>Spiralia</taxon>
        <taxon>Gnathifera</taxon>
        <taxon>Rotifera</taxon>
        <taxon>Eurotatoria</taxon>
        <taxon>Bdelloidea</taxon>
        <taxon>Philodinida</taxon>
        <taxon>Philodinidae</taxon>
        <taxon>Didymodactylos</taxon>
    </lineage>
</organism>
<evidence type="ECO:0000256" key="5">
    <source>
        <dbReference type="ARBA" id="ARBA00022771"/>
    </source>
</evidence>
<comment type="caution">
    <text evidence="14">The sequence shown here is derived from an EMBL/GenBank/DDBJ whole genome shotgun (WGS) entry which is preliminary data.</text>
</comment>
<dbReference type="GO" id="GO:0000123">
    <property type="term" value="C:histone acetyltransferase complex"/>
    <property type="evidence" value="ECO:0007669"/>
    <property type="project" value="TreeGrafter"/>
</dbReference>
<sequence>MRHFGFTTAYIWINPPKPGQDYIFNHHPTGQKIPTFIRLSCWYKSLLDYGIKKNIVKQYQELEKEMNCWKAGQEIFSLPYMEGDAWPDEIETTIAKINKNYQLEAQAQIKQLLSNELKILLKKHAKCTKCDDFDLCTDCYSKQQTPHEHPLTRINENQQKQQSVILPSVSSPDLLLAPTTEVENGSTIP</sequence>
<evidence type="ECO:0000256" key="7">
    <source>
        <dbReference type="ARBA" id="ARBA00022853"/>
    </source>
</evidence>
<dbReference type="InterPro" id="IPR043145">
    <property type="entry name" value="Znf_ZZ_sf"/>
</dbReference>
<evidence type="ECO:0000256" key="6">
    <source>
        <dbReference type="ARBA" id="ARBA00022833"/>
    </source>
</evidence>
<proteinExistence type="predicted"/>
<evidence type="ECO:0000256" key="4">
    <source>
        <dbReference type="ARBA" id="ARBA00022723"/>
    </source>
</evidence>
<evidence type="ECO:0000256" key="8">
    <source>
        <dbReference type="ARBA" id="ARBA00023015"/>
    </source>
</evidence>
<keyword evidence="3" id="KW-0808">Transferase</keyword>
<dbReference type="SUPFAM" id="SSF57850">
    <property type="entry name" value="RING/U-box"/>
    <property type="match status" value="1"/>
</dbReference>
<dbReference type="InterPro" id="IPR000433">
    <property type="entry name" value="Znf_ZZ"/>
</dbReference>
<dbReference type="InterPro" id="IPR031162">
    <property type="entry name" value="CBP_P300_HAT"/>
</dbReference>
<keyword evidence="9" id="KW-0804">Transcription</keyword>
<name>A0A8S2RW12_9BILA</name>
<reference evidence="14" key="1">
    <citation type="submission" date="2021-02" db="EMBL/GenBank/DDBJ databases">
        <authorList>
            <person name="Nowell W R."/>
        </authorList>
    </citation>
    <scope>NUCLEOTIDE SEQUENCE</scope>
</reference>
<evidence type="ECO:0000256" key="9">
    <source>
        <dbReference type="ARBA" id="ARBA00023163"/>
    </source>
</evidence>
<comment type="subcellular location">
    <subcellularLocation>
        <location evidence="1">Nucleus</location>
    </subcellularLocation>
</comment>
<dbReference type="PANTHER" id="PTHR13808:SF1">
    <property type="entry name" value="HISTONE ACETYLTRANSFERASE"/>
    <property type="match status" value="1"/>
</dbReference>
<dbReference type="Pfam" id="PF00569">
    <property type="entry name" value="ZZ"/>
    <property type="match status" value="1"/>
</dbReference>
<gene>
    <name evidence="13" type="ORF">OVA965_LOCUS32212</name>
    <name evidence="14" type="ORF">TMI583_LOCUS33072</name>
</gene>
<comment type="catalytic activity">
    <reaction evidence="11">
        <text>L-lysyl-[protein] + acetyl-CoA = N(6)-acetyl-L-lysyl-[protein] + CoA + H(+)</text>
        <dbReference type="Rhea" id="RHEA:45948"/>
        <dbReference type="Rhea" id="RHEA-COMP:9752"/>
        <dbReference type="Rhea" id="RHEA-COMP:10731"/>
        <dbReference type="ChEBI" id="CHEBI:15378"/>
        <dbReference type="ChEBI" id="CHEBI:29969"/>
        <dbReference type="ChEBI" id="CHEBI:57287"/>
        <dbReference type="ChEBI" id="CHEBI:57288"/>
        <dbReference type="ChEBI" id="CHEBI:61930"/>
        <dbReference type="EC" id="2.3.1.48"/>
    </reaction>
</comment>
<dbReference type="GO" id="GO:0003713">
    <property type="term" value="F:transcription coactivator activity"/>
    <property type="evidence" value="ECO:0007669"/>
    <property type="project" value="TreeGrafter"/>
</dbReference>
<dbReference type="Gene3D" id="3.30.60.90">
    <property type="match status" value="1"/>
</dbReference>
<evidence type="ECO:0000313" key="14">
    <source>
        <dbReference type="EMBL" id="CAF4191677.1"/>
    </source>
</evidence>
<dbReference type="GO" id="GO:0005634">
    <property type="term" value="C:nucleus"/>
    <property type="evidence" value="ECO:0007669"/>
    <property type="project" value="UniProtKB-SubCell"/>
</dbReference>
<keyword evidence="5" id="KW-0863">Zinc-finger</keyword>
<feature type="domain" description="CBP/p300-type HAT" evidence="12">
    <location>
        <begin position="1"/>
        <end position="189"/>
    </location>
</feature>
<dbReference type="AlphaFoldDB" id="A0A8S2RW12"/>
<evidence type="ECO:0000256" key="11">
    <source>
        <dbReference type="ARBA" id="ARBA00048017"/>
    </source>
</evidence>
<dbReference type="GO" id="GO:0045944">
    <property type="term" value="P:positive regulation of transcription by RNA polymerase II"/>
    <property type="evidence" value="ECO:0007669"/>
    <property type="project" value="TreeGrafter"/>
</dbReference>
<accession>A0A8S2RW12</accession>
<evidence type="ECO:0000313" key="15">
    <source>
        <dbReference type="Proteomes" id="UP000682733"/>
    </source>
</evidence>
<dbReference type="PROSITE" id="PS51727">
    <property type="entry name" value="CBP_P300_HAT"/>
    <property type="match status" value="1"/>
</dbReference>
<dbReference type="GO" id="GO:0031490">
    <property type="term" value="F:chromatin DNA binding"/>
    <property type="evidence" value="ECO:0007669"/>
    <property type="project" value="TreeGrafter"/>
</dbReference>
<feature type="non-terminal residue" evidence="14">
    <location>
        <position position="1"/>
    </location>
</feature>
<evidence type="ECO:0000313" key="13">
    <source>
        <dbReference type="EMBL" id="CAF1383315.1"/>
    </source>
</evidence>
<keyword evidence="10" id="KW-0539">Nucleus</keyword>
<dbReference type="Proteomes" id="UP000677228">
    <property type="component" value="Unassembled WGS sequence"/>
</dbReference>
<keyword evidence="4" id="KW-0479">Metal-binding</keyword>
<dbReference type="GO" id="GO:0008270">
    <property type="term" value="F:zinc ion binding"/>
    <property type="evidence" value="ECO:0007669"/>
    <property type="project" value="UniProtKB-KW"/>
</dbReference>
<protein>
    <recommendedName>
        <fullName evidence="2">histone acetyltransferase</fullName>
        <ecNumber evidence="2">2.3.1.48</ecNumber>
    </recommendedName>
</protein>
<evidence type="ECO:0000256" key="1">
    <source>
        <dbReference type="ARBA" id="ARBA00004123"/>
    </source>
</evidence>
<evidence type="ECO:0000256" key="3">
    <source>
        <dbReference type="ARBA" id="ARBA00022679"/>
    </source>
</evidence>
<dbReference type="GO" id="GO:0004402">
    <property type="term" value="F:histone acetyltransferase activity"/>
    <property type="evidence" value="ECO:0007669"/>
    <property type="project" value="InterPro"/>
</dbReference>
<keyword evidence="8" id="KW-0805">Transcription regulation</keyword>
<dbReference type="Proteomes" id="UP000682733">
    <property type="component" value="Unassembled WGS sequence"/>
</dbReference>
<keyword evidence="7" id="KW-0156">Chromatin regulator</keyword>
<dbReference type="EC" id="2.3.1.48" evidence="2"/>
<evidence type="ECO:0000256" key="10">
    <source>
        <dbReference type="ARBA" id="ARBA00023242"/>
    </source>
</evidence>
<evidence type="ECO:0000259" key="12">
    <source>
        <dbReference type="PROSITE" id="PS51727"/>
    </source>
</evidence>
<dbReference type="PANTHER" id="PTHR13808">
    <property type="entry name" value="CBP/P300-RELATED"/>
    <property type="match status" value="1"/>
</dbReference>
<dbReference type="EMBL" id="CAJOBA010046620">
    <property type="protein sequence ID" value="CAF4191677.1"/>
    <property type="molecule type" value="Genomic_DNA"/>
</dbReference>
<dbReference type="GO" id="GO:0005667">
    <property type="term" value="C:transcription regulator complex"/>
    <property type="evidence" value="ECO:0007669"/>
    <property type="project" value="TreeGrafter"/>
</dbReference>